<dbReference type="HAMAP" id="MF_00206">
    <property type="entry name" value="Lipoyl_synth"/>
    <property type="match status" value="1"/>
</dbReference>
<dbReference type="Proteomes" id="UP000050792">
    <property type="component" value="Unassembled WGS sequence"/>
</dbReference>
<evidence type="ECO:0000256" key="6">
    <source>
        <dbReference type="ARBA" id="ARBA00023004"/>
    </source>
</evidence>
<feature type="binding site" evidence="9">
    <location>
        <position position="176"/>
    </location>
    <ligand>
        <name>[4Fe-4S] cluster</name>
        <dbReference type="ChEBI" id="CHEBI:49883"/>
        <label>2</label>
        <note>4Fe-4S-S-AdoMet</note>
    </ligand>
</feature>
<feature type="domain" description="Radical SAM core" evidence="10">
    <location>
        <begin position="159"/>
        <end position="390"/>
    </location>
</feature>
<dbReference type="Gene3D" id="3.20.20.70">
    <property type="entry name" value="Aldolase class I"/>
    <property type="match status" value="1"/>
</dbReference>
<keyword evidence="7 9" id="KW-0411">Iron-sulfur</keyword>
<dbReference type="GO" id="GO:0046872">
    <property type="term" value="F:metal ion binding"/>
    <property type="evidence" value="ECO:0007669"/>
    <property type="project" value="UniProtKB-KW"/>
</dbReference>
<feature type="binding site" evidence="9">
    <location>
        <position position="401"/>
    </location>
    <ligand>
        <name>[4Fe-4S] cluster</name>
        <dbReference type="ChEBI" id="CHEBI:49883"/>
        <label>1</label>
    </ligand>
</feature>
<dbReference type="GO" id="GO:0051539">
    <property type="term" value="F:4 iron, 4 sulfur cluster binding"/>
    <property type="evidence" value="ECO:0007669"/>
    <property type="project" value="UniProtKB-UniRule"/>
</dbReference>
<dbReference type="WBParaSite" id="SRDH1_63850.1">
    <property type="protein sequence ID" value="SRDH1_63850.1"/>
    <property type="gene ID" value="SRDH1_63850"/>
</dbReference>
<feature type="binding site" evidence="9">
    <location>
        <position position="180"/>
    </location>
    <ligand>
        <name>[4Fe-4S] cluster</name>
        <dbReference type="ChEBI" id="CHEBI:49883"/>
        <label>2</label>
        <note>4Fe-4S-S-AdoMet</note>
    </ligand>
</feature>
<evidence type="ECO:0000256" key="2">
    <source>
        <dbReference type="ARBA" id="ARBA00022485"/>
    </source>
</evidence>
<dbReference type="SMART" id="SM00729">
    <property type="entry name" value="Elp3"/>
    <property type="match status" value="1"/>
</dbReference>
<keyword evidence="11" id="KW-1185">Reference proteome</keyword>
<comment type="subcellular location">
    <subcellularLocation>
        <location evidence="1 9">Mitochondrion</location>
    </subcellularLocation>
</comment>
<dbReference type="InterPro" id="IPR058240">
    <property type="entry name" value="rSAM_sf"/>
</dbReference>
<dbReference type="InterPro" id="IPR007197">
    <property type="entry name" value="rSAM"/>
</dbReference>
<keyword evidence="2 9" id="KW-0004">4Fe-4S</keyword>
<feature type="binding site" evidence="9">
    <location>
        <position position="145"/>
    </location>
    <ligand>
        <name>[4Fe-4S] cluster</name>
        <dbReference type="ChEBI" id="CHEBI:49883"/>
        <label>1</label>
    </ligand>
</feature>
<comment type="function">
    <text evidence="9">Catalyzes the radical-mediated insertion of two sulfur atoms into the C-6 and C-8 positions of the octanoyl moiety bound to the lipoyl domains of lipoate-dependent enzymes, thereby converting the octanoylated domains into lipoylated derivatives.</text>
</comment>
<dbReference type="SUPFAM" id="SSF102114">
    <property type="entry name" value="Radical SAM enzymes"/>
    <property type="match status" value="1"/>
</dbReference>
<evidence type="ECO:0000313" key="12">
    <source>
        <dbReference type="WBParaSite" id="SRDH1_63850.1"/>
    </source>
</evidence>
<dbReference type="EC" id="2.8.1.8" evidence="9"/>
<dbReference type="NCBIfam" id="NF004019">
    <property type="entry name" value="PRK05481.1"/>
    <property type="match status" value="1"/>
</dbReference>
<dbReference type="InterPro" id="IPR013785">
    <property type="entry name" value="Aldolase_TIM"/>
</dbReference>
<dbReference type="Pfam" id="PF16881">
    <property type="entry name" value="LIAS_N"/>
    <property type="match status" value="1"/>
</dbReference>
<protein>
    <recommendedName>
        <fullName evidence="9">Lipoyl synthase, mitochondrial</fullName>
        <ecNumber evidence="9">2.8.1.8</ecNumber>
    </recommendedName>
    <alternativeName>
        <fullName evidence="9">Lipoate synthase</fullName>
        <shortName evidence="9">LS</shortName>
        <shortName evidence="9">Lip-syn</shortName>
    </alternativeName>
    <alternativeName>
        <fullName evidence="9">Lipoic acid synthase</fullName>
    </alternativeName>
</protein>
<dbReference type="PANTHER" id="PTHR10949">
    <property type="entry name" value="LIPOYL SYNTHASE"/>
    <property type="match status" value="1"/>
</dbReference>
<keyword evidence="4 9" id="KW-0949">S-adenosyl-L-methionine</keyword>
<dbReference type="CDD" id="cd01335">
    <property type="entry name" value="Radical_SAM"/>
    <property type="match status" value="1"/>
</dbReference>
<dbReference type="SFLD" id="SFLDF00271">
    <property type="entry name" value="lipoyl_synthase"/>
    <property type="match status" value="1"/>
</dbReference>
<evidence type="ECO:0000256" key="7">
    <source>
        <dbReference type="ARBA" id="ARBA00023014"/>
    </source>
</evidence>
<evidence type="ECO:0000313" key="11">
    <source>
        <dbReference type="Proteomes" id="UP000050792"/>
    </source>
</evidence>
<evidence type="ECO:0000259" key="10">
    <source>
        <dbReference type="PROSITE" id="PS51918"/>
    </source>
</evidence>
<evidence type="ECO:0000256" key="8">
    <source>
        <dbReference type="ARBA" id="ARBA00047326"/>
    </source>
</evidence>
<dbReference type="GO" id="GO:0009249">
    <property type="term" value="P:protein lipoylation"/>
    <property type="evidence" value="ECO:0007669"/>
    <property type="project" value="UniProtKB-UniRule"/>
</dbReference>
<dbReference type="InterPro" id="IPR003698">
    <property type="entry name" value="Lipoyl_synth"/>
</dbReference>
<proteinExistence type="inferred from homology"/>
<dbReference type="PROSITE" id="PS51918">
    <property type="entry name" value="RADICAL_SAM"/>
    <property type="match status" value="1"/>
</dbReference>
<dbReference type="InterPro" id="IPR006638">
    <property type="entry name" value="Elp3/MiaA/NifB-like_rSAM"/>
</dbReference>
<comment type="catalytic activity">
    <reaction evidence="8 9">
        <text>[[Fe-S] cluster scaffold protein carrying a second [4Fe-4S](2+) cluster] + N(6)-octanoyl-L-lysyl-[protein] + 2 oxidized [2Fe-2S]-[ferredoxin] + 2 S-adenosyl-L-methionine + 4 H(+) = [[Fe-S] cluster scaffold protein] + N(6)-[(R)-dihydrolipoyl]-L-lysyl-[protein] + 4 Fe(3+) + 2 hydrogen sulfide + 2 5'-deoxyadenosine + 2 L-methionine + 2 reduced [2Fe-2S]-[ferredoxin]</text>
        <dbReference type="Rhea" id="RHEA:16585"/>
        <dbReference type="Rhea" id="RHEA-COMP:9928"/>
        <dbReference type="Rhea" id="RHEA-COMP:10000"/>
        <dbReference type="Rhea" id="RHEA-COMP:10001"/>
        <dbReference type="Rhea" id="RHEA-COMP:10475"/>
        <dbReference type="Rhea" id="RHEA-COMP:14568"/>
        <dbReference type="Rhea" id="RHEA-COMP:14569"/>
        <dbReference type="ChEBI" id="CHEBI:15378"/>
        <dbReference type="ChEBI" id="CHEBI:17319"/>
        <dbReference type="ChEBI" id="CHEBI:29034"/>
        <dbReference type="ChEBI" id="CHEBI:29919"/>
        <dbReference type="ChEBI" id="CHEBI:33722"/>
        <dbReference type="ChEBI" id="CHEBI:33737"/>
        <dbReference type="ChEBI" id="CHEBI:33738"/>
        <dbReference type="ChEBI" id="CHEBI:57844"/>
        <dbReference type="ChEBI" id="CHEBI:59789"/>
        <dbReference type="ChEBI" id="CHEBI:78809"/>
        <dbReference type="ChEBI" id="CHEBI:83100"/>
        <dbReference type="EC" id="2.8.1.8"/>
    </reaction>
</comment>
<dbReference type="SFLD" id="SFLDS00029">
    <property type="entry name" value="Radical_SAM"/>
    <property type="match status" value="1"/>
</dbReference>
<feature type="binding site" evidence="9">
    <location>
        <position position="183"/>
    </location>
    <ligand>
        <name>[4Fe-4S] cluster</name>
        <dbReference type="ChEBI" id="CHEBI:49883"/>
        <label>2</label>
        <note>4Fe-4S-S-AdoMet</note>
    </ligand>
</feature>
<evidence type="ECO:0000256" key="5">
    <source>
        <dbReference type="ARBA" id="ARBA00022723"/>
    </source>
</evidence>
<accession>A0AA85FU95</accession>
<dbReference type="PANTHER" id="PTHR10949:SF0">
    <property type="entry name" value="LIPOYL SYNTHASE, MITOCHONDRIAL"/>
    <property type="match status" value="1"/>
</dbReference>
<keyword evidence="6 9" id="KW-0408">Iron</keyword>
<evidence type="ECO:0000256" key="1">
    <source>
        <dbReference type="ARBA" id="ARBA00004173"/>
    </source>
</evidence>
<feature type="binding site" evidence="9">
    <location>
        <position position="156"/>
    </location>
    <ligand>
        <name>[4Fe-4S] cluster</name>
        <dbReference type="ChEBI" id="CHEBI:49883"/>
        <label>1</label>
    </ligand>
</feature>
<dbReference type="InterPro" id="IPR031691">
    <property type="entry name" value="LIAS_N"/>
</dbReference>
<keyword evidence="5 9" id="KW-0479">Metal-binding</keyword>
<reference evidence="11" key="1">
    <citation type="submission" date="2022-06" db="EMBL/GenBank/DDBJ databases">
        <authorList>
            <person name="Berger JAMES D."/>
            <person name="Berger JAMES D."/>
        </authorList>
    </citation>
    <scope>NUCLEOTIDE SEQUENCE [LARGE SCALE GENOMIC DNA]</scope>
</reference>
<reference evidence="12" key="2">
    <citation type="submission" date="2023-11" db="UniProtKB">
        <authorList>
            <consortium name="WormBaseParasite"/>
        </authorList>
    </citation>
    <scope>IDENTIFICATION</scope>
</reference>
<comment type="pathway">
    <text evidence="9">Protein modification; protein lipoylation via endogenous pathway; protein N(6)-(lipoyl)lysine from octanoyl-[acyl-carrier-protein]: step 2/2.</text>
</comment>
<evidence type="ECO:0000256" key="4">
    <source>
        <dbReference type="ARBA" id="ARBA00022691"/>
    </source>
</evidence>
<dbReference type="Pfam" id="PF04055">
    <property type="entry name" value="Radical_SAM"/>
    <property type="match status" value="1"/>
</dbReference>
<comment type="similarity">
    <text evidence="9">Belongs to the radical SAM superfamily. Lipoyl synthase family.</text>
</comment>
<keyword evidence="3 9" id="KW-0808">Transferase</keyword>
<dbReference type="SFLD" id="SFLDG01058">
    <property type="entry name" value="lipoyl_synthase_like"/>
    <property type="match status" value="1"/>
</dbReference>
<organism evidence="11 12">
    <name type="scientific">Schistosoma rodhaini</name>
    <dbReference type="NCBI Taxonomy" id="6188"/>
    <lineage>
        <taxon>Eukaryota</taxon>
        <taxon>Metazoa</taxon>
        <taxon>Spiralia</taxon>
        <taxon>Lophotrochozoa</taxon>
        <taxon>Platyhelminthes</taxon>
        <taxon>Trematoda</taxon>
        <taxon>Digenea</taxon>
        <taxon>Strigeidida</taxon>
        <taxon>Schistosomatoidea</taxon>
        <taxon>Schistosomatidae</taxon>
        <taxon>Schistosoma</taxon>
    </lineage>
</organism>
<keyword evidence="9" id="KW-0496">Mitochondrion</keyword>
<comment type="cofactor">
    <cofactor evidence="9">
        <name>[4Fe-4S] cluster</name>
        <dbReference type="ChEBI" id="CHEBI:49883"/>
    </cofactor>
    <text evidence="9">Binds 2 [4Fe-4S] clusters per subunit. One cluster is coordinated with 3 cysteines and an exchangeable S-adenosyl-L-methionine.</text>
</comment>
<dbReference type="AlphaFoldDB" id="A0AA85FU95"/>
<name>A0AA85FU95_9TREM</name>
<evidence type="ECO:0000256" key="9">
    <source>
        <dbReference type="HAMAP-Rule" id="MF_03123"/>
    </source>
</evidence>
<dbReference type="NCBIfam" id="NF009544">
    <property type="entry name" value="PRK12928.1"/>
    <property type="match status" value="1"/>
</dbReference>
<feature type="binding site" evidence="9">
    <location>
        <position position="150"/>
    </location>
    <ligand>
        <name>[4Fe-4S] cluster</name>
        <dbReference type="ChEBI" id="CHEBI:49883"/>
        <label>1</label>
    </ligand>
</feature>
<dbReference type="GO" id="GO:0016992">
    <property type="term" value="F:lipoate synthase activity"/>
    <property type="evidence" value="ECO:0007669"/>
    <property type="project" value="UniProtKB-UniRule"/>
</dbReference>
<dbReference type="NCBIfam" id="TIGR00510">
    <property type="entry name" value="lipA"/>
    <property type="match status" value="1"/>
</dbReference>
<sequence length="421" mass="47106">MHIPVVSRKLYKVNAKKQGSYVFPVLANVSAATKRRAEWSYIKINITHSYSSNDKSSEFEENNPTQKLSPEFQKAIAHGPSLSEFIKLGNNNQSTKEDFFSSPSSVNKSGKRLRLPEWLKTEIPCGGSVARLQKQLRSLNLHTVCEEARCPNISECWTAGKSTAATATIMIMGDTCTRGCRFCSVKTSPNPPPLDPDEPVNTAEAISKWDVDYIVITSVDRDDLGDGGARHIAKTIRQIKVRKPSIIVECLVPDFQGCTDSIHTVVRASPEIYAHNIETVESLQRVVRDHRAGYIQSLRSLETAKERSNRLVSSGDADFLVVTKSSIMLGLGETEKEVMIALKDLRQAGVDCVTIGQYVQPTKRHLKVKEYIHPDKFDYWAKIGNDLGFLYTASGPLVRSSYRAGEYYIKHIIDQRKQKNI</sequence>
<evidence type="ECO:0000256" key="3">
    <source>
        <dbReference type="ARBA" id="ARBA00022679"/>
    </source>
</evidence>
<dbReference type="GO" id="GO:0005739">
    <property type="term" value="C:mitochondrion"/>
    <property type="evidence" value="ECO:0007669"/>
    <property type="project" value="UniProtKB-SubCell"/>
</dbReference>